<name>A0A644U8G1_9ZZZZ</name>
<proteinExistence type="predicted"/>
<comment type="caution">
    <text evidence="1">The sequence shown here is derived from an EMBL/GenBank/DDBJ whole genome shotgun (WGS) entry which is preliminary data.</text>
</comment>
<dbReference type="Pfam" id="PF13366">
    <property type="entry name" value="PDDEXK_3"/>
    <property type="match status" value="1"/>
</dbReference>
<organism evidence="1">
    <name type="scientific">bioreactor metagenome</name>
    <dbReference type="NCBI Taxonomy" id="1076179"/>
    <lineage>
        <taxon>unclassified sequences</taxon>
        <taxon>metagenomes</taxon>
        <taxon>ecological metagenomes</taxon>
    </lineage>
</organism>
<evidence type="ECO:0008006" key="2">
    <source>
        <dbReference type="Google" id="ProtNLM"/>
    </source>
</evidence>
<dbReference type="InterPro" id="IPR026350">
    <property type="entry name" value="GxxExxY"/>
</dbReference>
<dbReference type="EMBL" id="VSSQ01000086">
    <property type="protein sequence ID" value="MPL75153.1"/>
    <property type="molecule type" value="Genomic_DNA"/>
</dbReference>
<dbReference type="NCBIfam" id="TIGR04256">
    <property type="entry name" value="GxxExxY"/>
    <property type="match status" value="1"/>
</dbReference>
<protein>
    <recommendedName>
        <fullName evidence="2">GxxExxY protein</fullName>
    </recommendedName>
</protein>
<evidence type="ECO:0000313" key="1">
    <source>
        <dbReference type="EMBL" id="MPL75153.1"/>
    </source>
</evidence>
<accession>A0A644U8G1</accession>
<gene>
    <name evidence="1" type="ORF">SDC9_20974</name>
</gene>
<dbReference type="AlphaFoldDB" id="A0A644U8G1"/>
<reference evidence="1" key="1">
    <citation type="submission" date="2019-08" db="EMBL/GenBank/DDBJ databases">
        <authorList>
            <person name="Kucharzyk K."/>
            <person name="Murdoch R.W."/>
            <person name="Higgins S."/>
            <person name="Loffler F."/>
        </authorList>
    </citation>
    <scope>NUCLEOTIDE SEQUENCE</scope>
</reference>
<sequence>MEKESTITTLTEKVIPEAYTVHNALGPGFLEKVYENAMLIELREAGLRAESQYPVQVYYKGKLIGDYYADLFIEDVLIVELKAVERLSVTHEVQLVNYLSGTNTEHGLLINFGSSVTIRHKYKTYRKTDKETRRKQ</sequence>